<keyword evidence="5 28" id="KW-0813">Transport</keyword>
<dbReference type="PANTHER" id="PTHR11958">
    <property type="entry name" value="SODIUM/DICARBOXYLATE SYMPORTER-RELATED"/>
    <property type="match status" value="1"/>
</dbReference>
<evidence type="ECO:0000256" key="15">
    <source>
        <dbReference type="ARBA" id="ARBA00022989"/>
    </source>
</evidence>
<comment type="catalytic activity">
    <reaction evidence="26">
        <text>D-aspartate(out) + K(+)(in) + 3 Na(+)(out) + H(+)(out) = D-aspartate(in) + K(+)(out) + 3 Na(+)(in) + H(+)(in)</text>
        <dbReference type="Rhea" id="RHEA:71379"/>
        <dbReference type="ChEBI" id="CHEBI:15378"/>
        <dbReference type="ChEBI" id="CHEBI:29101"/>
        <dbReference type="ChEBI" id="CHEBI:29103"/>
        <dbReference type="ChEBI" id="CHEBI:29990"/>
    </reaction>
</comment>
<evidence type="ECO:0000256" key="2">
    <source>
        <dbReference type="ARBA" id="ARBA00004414"/>
    </source>
</evidence>
<comment type="similarity">
    <text evidence="22">Belongs to the dicarboxylate/amino acid:cation symporter (DAACS) (TC 2.A.23) family. SLC1A1 subfamily.</text>
</comment>
<evidence type="ECO:0000256" key="8">
    <source>
        <dbReference type="ARBA" id="ARBA00022599"/>
    </source>
</evidence>
<feature type="transmembrane region" description="Helical" evidence="28">
    <location>
        <begin position="413"/>
        <end position="440"/>
    </location>
</feature>
<evidence type="ECO:0000256" key="13">
    <source>
        <dbReference type="ARBA" id="ARBA00022958"/>
    </source>
</evidence>
<reference evidence="31" key="1">
    <citation type="submission" date="2025-08" db="UniProtKB">
        <authorList>
            <consortium name="RefSeq"/>
        </authorList>
    </citation>
    <scope>IDENTIFICATION</scope>
</reference>
<keyword evidence="6" id="KW-1003">Cell membrane</keyword>
<keyword evidence="30" id="KW-1185">Reference proteome</keyword>
<keyword evidence="13" id="KW-0630">Potassium</keyword>
<dbReference type="PRINTS" id="PR00173">
    <property type="entry name" value="EDTRNSPORT"/>
</dbReference>
<evidence type="ECO:0000256" key="5">
    <source>
        <dbReference type="ARBA" id="ARBA00022448"/>
    </source>
</evidence>
<dbReference type="OrthoDB" id="5877963at2759"/>
<dbReference type="GO" id="GO:0016324">
    <property type="term" value="C:apical plasma membrane"/>
    <property type="evidence" value="ECO:0007669"/>
    <property type="project" value="UniProtKB-SubCell"/>
</dbReference>
<dbReference type="Proteomes" id="UP000515152">
    <property type="component" value="Chromosome 22"/>
</dbReference>
<dbReference type="InterPro" id="IPR036458">
    <property type="entry name" value="Na:dicarbo_symporter_sf"/>
</dbReference>
<keyword evidence="15 28" id="KW-1133">Transmembrane helix</keyword>
<keyword evidence="20" id="KW-0868">Chloride</keyword>
<evidence type="ECO:0000256" key="22">
    <source>
        <dbReference type="ARBA" id="ARBA00037996"/>
    </source>
</evidence>
<dbReference type="InterPro" id="IPR018107">
    <property type="entry name" value="Na-dicarboxylate_symporter_CS"/>
</dbReference>
<dbReference type="GO" id="GO:0046872">
    <property type="term" value="F:metal ion binding"/>
    <property type="evidence" value="ECO:0007669"/>
    <property type="project" value="UniProtKB-KW"/>
</dbReference>
<evidence type="ECO:0000256" key="10">
    <source>
        <dbReference type="ARBA" id="ARBA00022723"/>
    </source>
</evidence>
<feature type="transmembrane region" description="Helical" evidence="28">
    <location>
        <begin position="312"/>
        <end position="334"/>
    </location>
</feature>
<dbReference type="GO" id="GO:0005313">
    <property type="term" value="F:L-glutamate transmembrane transporter activity"/>
    <property type="evidence" value="ECO:0007669"/>
    <property type="project" value="TreeGrafter"/>
</dbReference>
<dbReference type="SUPFAM" id="SSF118215">
    <property type="entry name" value="Proton glutamate symport protein"/>
    <property type="match status" value="1"/>
</dbReference>
<keyword evidence="7" id="KW-0597">Phosphoprotein</keyword>
<evidence type="ECO:0000256" key="25">
    <source>
        <dbReference type="ARBA" id="ARBA00048715"/>
    </source>
</evidence>
<evidence type="ECO:0000256" key="20">
    <source>
        <dbReference type="ARBA" id="ARBA00023214"/>
    </source>
</evidence>
<dbReference type="GO" id="GO:0031901">
    <property type="term" value="C:early endosome membrane"/>
    <property type="evidence" value="ECO:0007669"/>
    <property type="project" value="UniProtKB-SubCell"/>
</dbReference>
<comment type="catalytic activity">
    <reaction evidence="27">
        <text>K(+)(in) + L-cysteine(out) + 3 Na(+)(out) + H(+)(out) = K(+)(out) + L-cysteine(in) + 3 Na(+)(in) + H(+)(in)</text>
        <dbReference type="Rhea" id="RHEA:82559"/>
        <dbReference type="ChEBI" id="CHEBI:15378"/>
        <dbReference type="ChEBI" id="CHEBI:29101"/>
        <dbReference type="ChEBI" id="CHEBI:29103"/>
        <dbReference type="ChEBI" id="CHEBI:35235"/>
    </reaction>
</comment>
<evidence type="ECO:0000256" key="18">
    <source>
        <dbReference type="ARBA" id="ARBA00023136"/>
    </source>
</evidence>
<dbReference type="FunFam" id="1.10.3860.10:FF:000002">
    <property type="entry name" value="Amino acid transporter"/>
    <property type="match status" value="1"/>
</dbReference>
<organism evidence="30 31">
    <name type="scientific">Clupea harengus</name>
    <name type="common">Atlantic herring</name>
    <dbReference type="NCBI Taxonomy" id="7950"/>
    <lineage>
        <taxon>Eukaryota</taxon>
        <taxon>Metazoa</taxon>
        <taxon>Chordata</taxon>
        <taxon>Craniata</taxon>
        <taxon>Vertebrata</taxon>
        <taxon>Euteleostomi</taxon>
        <taxon>Actinopterygii</taxon>
        <taxon>Neopterygii</taxon>
        <taxon>Teleostei</taxon>
        <taxon>Clupei</taxon>
        <taxon>Clupeiformes</taxon>
        <taxon>Clupeoidei</taxon>
        <taxon>Clupeidae</taxon>
        <taxon>Clupea</taxon>
    </lineage>
</organism>
<keyword evidence="17" id="KW-0915">Sodium</keyword>
<comment type="subcellular location">
    <subcellularLocation>
        <location evidence="3">Apical cell membrane</location>
        <topology evidence="3">Multi-pass membrane protein</topology>
    </subcellularLocation>
    <subcellularLocation>
        <location evidence="1">Early endosome membrane</location>
    </subcellularLocation>
    <subcellularLocation>
        <location evidence="2">Late endosome membrane</location>
    </subcellularLocation>
    <subcellularLocation>
        <location evidence="28">Membrane</location>
        <topology evidence="28">Multi-pass membrane protein</topology>
    </subcellularLocation>
    <subcellularLocation>
        <location evidence="4">Recycling endosome membrane</location>
    </subcellularLocation>
    <subcellularLocation>
        <location evidence="21">Synapse</location>
        <location evidence="21">Synaptosome</location>
    </subcellularLocation>
</comment>
<evidence type="ECO:0000256" key="29">
    <source>
        <dbReference type="SAM" id="MobiDB-lite"/>
    </source>
</evidence>
<feature type="transmembrane region" description="Helical" evidence="28">
    <location>
        <begin position="57"/>
        <end position="81"/>
    </location>
</feature>
<evidence type="ECO:0000256" key="16">
    <source>
        <dbReference type="ARBA" id="ARBA00023018"/>
    </source>
</evidence>
<evidence type="ECO:0000256" key="1">
    <source>
        <dbReference type="ARBA" id="ARBA00004146"/>
    </source>
</evidence>
<keyword evidence="8" id="KW-0771">Synaptosome</keyword>
<proteinExistence type="inferred from homology"/>
<feature type="transmembrane region" description="Helical" evidence="28">
    <location>
        <begin position="386"/>
        <end position="407"/>
    </location>
</feature>
<evidence type="ECO:0000256" key="23">
    <source>
        <dbReference type="ARBA" id="ARBA00045494"/>
    </source>
</evidence>
<accession>A0A6P8EWC6</accession>
<comment type="catalytic activity">
    <reaction evidence="25">
        <text>K(+)(in) + L-aspartate(out) + 3 Na(+)(out) + H(+)(out) = K(+)(out) + L-aspartate(in) + 3 Na(+)(in) + H(+)(in)</text>
        <dbReference type="Rhea" id="RHEA:70851"/>
        <dbReference type="ChEBI" id="CHEBI:15378"/>
        <dbReference type="ChEBI" id="CHEBI:29101"/>
        <dbReference type="ChEBI" id="CHEBI:29103"/>
        <dbReference type="ChEBI" id="CHEBI:29991"/>
    </reaction>
</comment>
<dbReference type="GO" id="GO:0055038">
    <property type="term" value="C:recycling endosome membrane"/>
    <property type="evidence" value="ECO:0007669"/>
    <property type="project" value="UniProtKB-SubCell"/>
</dbReference>
<dbReference type="GO" id="GO:0045202">
    <property type="term" value="C:synapse"/>
    <property type="evidence" value="ECO:0007669"/>
    <property type="project" value="UniProtKB-SubCell"/>
</dbReference>
<keyword evidence="14" id="KW-0029">Amino-acid transport</keyword>
<dbReference type="RefSeq" id="XP_031415217.1">
    <property type="nucleotide sequence ID" value="XM_031559357.2"/>
</dbReference>
<feature type="transmembrane region" description="Helical" evidence="28">
    <location>
        <begin position="281"/>
        <end position="305"/>
    </location>
</feature>
<evidence type="ECO:0000313" key="30">
    <source>
        <dbReference type="Proteomes" id="UP000515152"/>
    </source>
</evidence>
<feature type="transmembrane region" description="Helical" evidence="28">
    <location>
        <begin position="18"/>
        <end position="37"/>
    </location>
</feature>
<protein>
    <recommendedName>
        <fullName evidence="28">Amino acid transporter</fullName>
    </recommendedName>
</protein>
<dbReference type="GeneID" id="105893788"/>
<keyword evidence="10" id="KW-0479">Metal-binding</keyword>
<feature type="transmembrane region" description="Helical" evidence="28">
    <location>
        <begin position="93"/>
        <end position="115"/>
    </location>
</feature>
<evidence type="ECO:0000256" key="28">
    <source>
        <dbReference type="RuleBase" id="RU361216"/>
    </source>
</evidence>
<comment type="catalytic activity">
    <reaction evidence="24">
        <text>K(+)(in) + L-glutamate(out) + 3 Na(+)(out) + H(+)(out) = K(+)(out) + L-glutamate(in) + 3 Na(+)(in) + H(+)(in)</text>
        <dbReference type="Rhea" id="RHEA:70699"/>
        <dbReference type="ChEBI" id="CHEBI:15378"/>
        <dbReference type="ChEBI" id="CHEBI:29101"/>
        <dbReference type="ChEBI" id="CHEBI:29103"/>
        <dbReference type="ChEBI" id="CHEBI:29985"/>
    </reaction>
</comment>
<dbReference type="Pfam" id="PF00375">
    <property type="entry name" value="SDF"/>
    <property type="match status" value="1"/>
</dbReference>
<dbReference type="GO" id="GO:0015501">
    <property type="term" value="F:glutamate:sodium symporter activity"/>
    <property type="evidence" value="ECO:0007669"/>
    <property type="project" value="TreeGrafter"/>
</dbReference>
<evidence type="ECO:0000256" key="11">
    <source>
        <dbReference type="ARBA" id="ARBA00022753"/>
    </source>
</evidence>
<keyword evidence="18 28" id="KW-0472">Membrane</keyword>
<feature type="compositionally biased region" description="Basic and acidic residues" evidence="29">
    <location>
        <begin position="479"/>
        <end position="494"/>
    </location>
</feature>
<evidence type="ECO:0000256" key="12">
    <source>
        <dbReference type="ARBA" id="ARBA00022847"/>
    </source>
</evidence>
<keyword evidence="19" id="KW-0325">Glycoprotein</keyword>
<evidence type="ECO:0000256" key="19">
    <source>
        <dbReference type="ARBA" id="ARBA00023180"/>
    </source>
</evidence>
<dbReference type="KEGG" id="char:105893788"/>
<evidence type="ECO:0000256" key="4">
    <source>
        <dbReference type="ARBA" id="ARBA00004565"/>
    </source>
</evidence>
<keyword evidence="9 28" id="KW-0812">Transmembrane</keyword>
<evidence type="ECO:0000256" key="21">
    <source>
        <dbReference type="ARBA" id="ARBA00034102"/>
    </source>
</evidence>
<sequence length="517" mass="55292">MHGPSKGWDVRGVLRKNWLLIATVVSVPLGVGLGVVLRDHGSLSQLEKSYLGFPGELLMRMLKLIILPLIASSIITGMASLESEVSGRIGLRAVVYYFTTTAIAVVLGIVLVIAIKPGGSVNAGDIDRFGTSQNVSMVDAMLDLVRNMFPENLVQACFQQYKTKREEIVPTSGVMNTTSFLSLFHTSSPQVDTQRDYAIVGSYLDGINILGLIVFCLVFGSVIGKMGERGRLLVDFFDALNEATMRVVQIIMCYMPIGILFLIAAKIIAVDDWSIFSKLGLYMATVLSGLAIHALLVLPLLYLVVVRKNPYVFAWGIAQALLTALMISSSSATLPVTFQCVEENNGVDKRITRFMLPVGATINMDGTALYEAVAAIFIAQLNNYPLGIGQIITISITATAASIGAAGVPNAGLVTMVIVLTAVGLPANDVTLIIAVDWLLDRFRTVINVLGDAYGAGIVEKLSEAELGRTSSPSAAYPEHCHDPSGVHTDEVWEKPGQPNEGLTVAKGDGGPCGTKM</sequence>
<evidence type="ECO:0000256" key="24">
    <source>
        <dbReference type="ARBA" id="ARBA00047601"/>
    </source>
</evidence>
<evidence type="ECO:0000256" key="9">
    <source>
        <dbReference type="ARBA" id="ARBA00022692"/>
    </source>
</evidence>
<dbReference type="AlphaFoldDB" id="A0A6P8EWC6"/>
<dbReference type="GO" id="GO:0033229">
    <property type="term" value="F:cysteine transmembrane transporter activity"/>
    <property type="evidence" value="ECO:0007669"/>
    <property type="project" value="TreeGrafter"/>
</dbReference>
<feature type="region of interest" description="Disordered" evidence="29">
    <location>
        <begin position="470"/>
        <end position="517"/>
    </location>
</feature>
<dbReference type="GO" id="GO:0043005">
    <property type="term" value="C:neuron projection"/>
    <property type="evidence" value="ECO:0007669"/>
    <property type="project" value="UniProtKB-KW"/>
</dbReference>
<keyword evidence="16" id="KW-0770">Synapse</keyword>
<dbReference type="Gene3D" id="1.10.3860.10">
    <property type="entry name" value="Sodium:dicarboxylate symporter"/>
    <property type="match status" value="1"/>
</dbReference>
<evidence type="ECO:0000256" key="6">
    <source>
        <dbReference type="ARBA" id="ARBA00022475"/>
    </source>
</evidence>
<name>A0A6P8EWC6_CLUHA</name>
<evidence type="ECO:0000256" key="3">
    <source>
        <dbReference type="ARBA" id="ARBA00004424"/>
    </source>
</evidence>
<dbReference type="InterPro" id="IPR050746">
    <property type="entry name" value="DAACS"/>
</dbReference>
<feature type="transmembrane region" description="Helical" evidence="28">
    <location>
        <begin position="247"/>
        <end position="269"/>
    </location>
</feature>
<dbReference type="PANTHER" id="PTHR11958:SF109">
    <property type="entry name" value="EXCITATORY AMINO ACID TRANSPORTER 3"/>
    <property type="match status" value="1"/>
</dbReference>
<evidence type="ECO:0000256" key="14">
    <source>
        <dbReference type="ARBA" id="ARBA00022970"/>
    </source>
</evidence>
<dbReference type="PROSITE" id="PS00713">
    <property type="entry name" value="NA_DICARBOXYL_SYMP_1"/>
    <property type="match status" value="1"/>
</dbReference>
<dbReference type="GO" id="GO:0031902">
    <property type="term" value="C:late endosome membrane"/>
    <property type="evidence" value="ECO:0007669"/>
    <property type="project" value="UniProtKB-SubCell"/>
</dbReference>
<evidence type="ECO:0000256" key="7">
    <source>
        <dbReference type="ARBA" id="ARBA00022553"/>
    </source>
</evidence>
<feature type="compositionally biased region" description="Gly residues" evidence="29">
    <location>
        <begin position="508"/>
        <end position="517"/>
    </location>
</feature>
<feature type="transmembrane region" description="Helical" evidence="28">
    <location>
        <begin position="354"/>
        <end position="379"/>
    </location>
</feature>
<keyword evidence="11" id="KW-0967">Endosome</keyword>
<dbReference type="InterPro" id="IPR001991">
    <property type="entry name" value="Na-dicarboxylate_symporter"/>
</dbReference>
<feature type="transmembrane region" description="Helical" evidence="28">
    <location>
        <begin position="207"/>
        <end position="226"/>
    </location>
</feature>
<evidence type="ECO:0000256" key="27">
    <source>
        <dbReference type="ARBA" id="ARBA00049885"/>
    </source>
</evidence>
<dbReference type="PROSITE" id="PS00714">
    <property type="entry name" value="NA_DICARBOXYL_SYMP_2"/>
    <property type="match status" value="1"/>
</dbReference>
<evidence type="ECO:0000256" key="17">
    <source>
        <dbReference type="ARBA" id="ARBA00023053"/>
    </source>
</evidence>
<evidence type="ECO:0000313" key="31">
    <source>
        <dbReference type="RefSeq" id="XP_031415217.1"/>
    </source>
</evidence>
<keyword evidence="12 28" id="KW-0769">Symport</keyword>
<comment type="function">
    <text evidence="23">Sodium-dependent, high-affinity amino acid transporter that mediates the uptake of L-glutamate and also L-aspartate and D-aspartate. Can also transport L-cysteine. Functions as a symporter that transports one amino acid molecule together with two or three Na(+) ions and one proton, in parallel with the counter-transport of one K(+) ion. Mediates Cl(-) flux that is not coupled to amino acid transport; this avoids the accumulation of negative charges due to aspartate and Na(+) symport. Plays an important role in L-glutamate and L-aspartate reabsorption in renal tubuli. Plays a redundant role in the rapid removal of released glutamate from the synaptic cleft, which is essential for terminating the postsynaptic action of glutamate. Contributes to glutathione biosynthesis and protection against oxidative stress via its role in L-glutamate and L-cysteine transport. Negatively regulated by ARL6IP5.</text>
</comment>
<evidence type="ECO:0000256" key="26">
    <source>
        <dbReference type="ARBA" id="ARBA00049118"/>
    </source>
</evidence>
<gene>
    <name evidence="31" type="primary">LOC105893788</name>
</gene>